<reference evidence="1 2" key="1">
    <citation type="submission" date="2023-07" db="EMBL/GenBank/DDBJ databases">
        <title>Closed genome sequence of Methanosarcinaceae archaeon Am2.</title>
        <authorList>
            <person name="Poehlein A."/>
            <person name="Protasov E."/>
            <person name="Platt K."/>
            <person name="Reeh H."/>
            <person name="Daniel R."/>
            <person name="Brune A."/>
        </authorList>
    </citation>
    <scope>NUCLEOTIDE SEQUENCE [LARGE SCALE GENOMIC DNA]</scope>
    <source>
        <strain evidence="1 2">Am2</strain>
    </source>
</reference>
<organism evidence="1 2">
    <name type="scientific">Methanolapillus ohkumae</name>
    <dbReference type="NCBI Taxonomy" id="3028298"/>
    <lineage>
        <taxon>Archaea</taxon>
        <taxon>Methanobacteriati</taxon>
        <taxon>Methanobacteriota</taxon>
        <taxon>Stenosarchaea group</taxon>
        <taxon>Methanomicrobia</taxon>
        <taxon>Methanosarcinales</taxon>
        <taxon>Methanosarcinaceae</taxon>
        <taxon>Methanolapillus</taxon>
    </lineage>
</organism>
<name>A0AA97A6U6_9EURY</name>
<gene>
    <name evidence="1" type="ORF">MsAm2_14560</name>
</gene>
<dbReference type="Proteomes" id="UP001304970">
    <property type="component" value="Chromosome"/>
</dbReference>
<sequence length="261" mass="29723">MEKPTSYPNGTIKNWGRYDVKSIAFHEIGHCVGLSHTPKQTFYESCVMYPGAIRTLANPAPNDESDLREIYNKILAKSLQNNRALSSEFEIISDEMYETEILIITDYAPIQTEMMDDFSDFVIHGKVREILPALWNTPDGQAPSSEDSDYYIFHDVIIEIDDVYKGKLNNEQNEIHVRKIGGVIENTRCRTMTPDYQKGQEVILFLNKDTIPLTSKNEPEHYFELNEQGQIYVKSNGVAMNALGETVDIQKDILSLFATAN</sequence>
<dbReference type="GeneID" id="89228879"/>
<dbReference type="EMBL" id="CP131061">
    <property type="protein sequence ID" value="WNY27653.1"/>
    <property type="molecule type" value="Genomic_DNA"/>
</dbReference>
<keyword evidence="2" id="KW-1185">Reference proteome</keyword>
<accession>A0AA97A6U6</accession>
<dbReference type="AlphaFoldDB" id="A0AA97A6U6"/>
<protein>
    <recommendedName>
        <fullName evidence="3">Peptidase M10 metallopeptidase domain-containing protein</fullName>
    </recommendedName>
</protein>
<dbReference type="RefSeq" id="WP_338097612.1">
    <property type="nucleotide sequence ID" value="NZ_CP131061.1"/>
</dbReference>
<evidence type="ECO:0008006" key="3">
    <source>
        <dbReference type="Google" id="ProtNLM"/>
    </source>
</evidence>
<dbReference type="InterPro" id="IPR024079">
    <property type="entry name" value="MetalloPept_cat_dom_sf"/>
</dbReference>
<evidence type="ECO:0000313" key="1">
    <source>
        <dbReference type="EMBL" id="WNY27653.1"/>
    </source>
</evidence>
<dbReference type="Gene3D" id="3.40.390.10">
    <property type="entry name" value="Collagenase (Catalytic Domain)"/>
    <property type="match status" value="1"/>
</dbReference>
<evidence type="ECO:0000313" key="2">
    <source>
        <dbReference type="Proteomes" id="UP001304970"/>
    </source>
</evidence>
<dbReference type="GO" id="GO:0008237">
    <property type="term" value="F:metallopeptidase activity"/>
    <property type="evidence" value="ECO:0007669"/>
    <property type="project" value="InterPro"/>
</dbReference>
<proteinExistence type="predicted"/>
<dbReference type="SUPFAM" id="SSF55486">
    <property type="entry name" value="Metalloproteases ('zincins'), catalytic domain"/>
    <property type="match status" value="1"/>
</dbReference>